<dbReference type="PANTHER" id="PTHR47380">
    <property type="entry name" value="OS02G0533000 PROTEIN"/>
    <property type="match status" value="1"/>
</dbReference>
<keyword evidence="2" id="KW-0812">Transmembrane</keyword>
<dbReference type="Proteomes" id="UP001190700">
    <property type="component" value="Unassembled WGS sequence"/>
</dbReference>
<keyword evidence="2" id="KW-0472">Membrane</keyword>
<feature type="region of interest" description="Disordered" evidence="1">
    <location>
        <begin position="113"/>
        <end position="141"/>
    </location>
</feature>
<feature type="compositionally biased region" description="Low complexity" evidence="1">
    <location>
        <begin position="120"/>
        <end position="141"/>
    </location>
</feature>
<dbReference type="PANTHER" id="PTHR47380:SF4">
    <property type="entry name" value="OS02G0533000 PROTEIN"/>
    <property type="match status" value="1"/>
</dbReference>
<evidence type="ECO:0000256" key="1">
    <source>
        <dbReference type="SAM" id="MobiDB-lite"/>
    </source>
</evidence>
<keyword evidence="4" id="KW-1185">Reference proteome</keyword>
<reference evidence="3 4" key="1">
    <citation type="journal article" date="2015" name="Genome Biol. Evol.">
        <title>Comparative Genomics of a Bacterivorous Green Alga Reveals Evolutionary Causalities and Consequences of Phago-Mixotrophic Mode of Nutrition.</title>
        <authorList>
            <person name="Burns J.A."/>
            <person name="Paasch A."/>
            <person name="Narechania A."/>
            <person name="Kim E."/>
        </authorList>
    </citation>
    <scope>NUCLEOTIDE SEQUENCE [LARGE SCALE GENOMIC DNA]</scope>
    <source>
        <strain evidence="3 4">PLY_AMNH</strain>
    </source>
</reference>
<evidence type="ECO:0000313" key="4">
    <source>
        <dbReference type="Proteomes" id="UP001190700"/>
    </source>
</evidence>
<feature type="transmembrane region" description="Helical" evidence="2">
    <location>
        <begin position="89"/>
        <end position="110"/>
    </location>
</feature>
<evidence type="ECO:0000313" key="3">
    <source>
        <dbReference type="EMBL" id="KAK3279533.1"/>
    </source>
</evidence>
<protein>
    <submittedName>
        <fullName evidence="3">Uncharacterized protein</fullName>
    </submittedName>
</protein>
<accession>A0AAE0GKC7</accession>
<dbReference type="AlphaFoldDB" id="A0AAE0GKC7"/>
<gene>
    <name evidence="3" type="ORF">CYMTET_12588</name>
</gene>
<keyword evidence="2" id="KW-1133">Transmembrane helix</keyword>
<organism evidence="3 4">
    <name type="scientific">Cymbomonas tetramitiformis</name>
    <dbReference type="NCBI Taxonomy" id="36881"/>
    <lineage>
        <taxon>Eukaryota</taxon>
        <taxon>Viridiplantae</taxon>
        <taxon>Chlorophyta</taxon>
        <taxon>Pyramimonadophyceae</taxon>
        <taxon>Pyramimonadales</taxon>
        <taxon>Pyramimonadaceae</taxon>
        <taxon>Cymbomonas</taxon>
    </lineage>
</organism>
<name>A0AAE0GKC7_9CHLO</name>
<evidence type="ECO:0000256" key="2">
    <source>
        <dbReference type="SAM" id="Phobius"/>
    </source>
</evidence>
<proteinExistence type="predicted"/>
<dbReference type="InterPro" id="IPR044200">
    <property type="entry name" value="At5g03900-like"/>
</dbReference>
<comment type="caution">
    <text evidence="3">The sequence shown here is derived from an EMBL/GenBank/DDBJ whole genome shotgun (WGS) entry which is preliminary data.</text>
</comment>
<dbReference type="EMBL" id="LGRX02004809">
    <property type="protein sequence ID" value="KAK3279533.1"/>
    <property type="molecule type" value="Genomic_DNA"/>
</dbReference>
<sequence>MVEALEELGGRVTIGEVASKAGLKVTEVEEGLVALAADTLATLEVSEAGEVLYTFPDDVTGTLRNKSFRLRIEPVLQQALEVGSWGLRVSFGLVLIVSIILVFTTIFILLSSKSDDDSDSSSSSDSSSLSSSSSSSSGSSWGSSWYYYDDSFIWLRRDYYYEETRRMGFLEAVFSFVFGDGNPNRSLDDARWSAVGQLIEDCGGVVTAEQLAPFLDLETLPDTESSFPDEGFVVPVLQRWVLPPAIYRASERLRAPPSASERLLSAS</sequence>